<reference evidence="3 4" key="1">
    <citation type="submission" date="2023-11" db="EMBL/GenBank/DDBJ databases">
        <title>Draft genome of Azohydromonas lata strain H1 (DSM1123), a polyhydroxyalkanoate producer.</title>
        <authorList>
            <person name="Traversa D."/>
            <person name="D'Addabbo P."/>
            <person name="Pazzani C."/>
            <person name="Manzari C."/>
            <person name="Chiara M."/>
            <person name="Scrascia M."/>
        </authorList>
    </citation>
    <scope>NUCLEOTIDE SEQUENCE [LARGE SCALE GENOMIC DNA]</scope>
    <source>
        <strain evidence="3 4">H1</strain>
    </source>
</reference>
<dbReference type="RefSeq" id="WP_322466324.1">
    <property type="nucleotide sequence ID" value="NZ_JAXOJX010000026.1"/>
</dbReference>
<dbReference type="InterPro" id="IPR000326">
    <property type="entry name" value="PAP2/HPO"/>
</dbReference>
<protein>
    <submittedName>
        <fullName evidence="3">Phosphatase PAP2 family protein</fullName>
    </submittedName>
</protein>
<gene>
    <name evidence="3" type="ORF">SM757_16495</name>
</gene>
<evidence type="ECO:0000313" key="3">
    <source>
        <dbReference type="EMBL" id="MDZ5458176.1"/>
    </source>
</evidence>
<dbReference type="Pfam" id="PF01569">
    <property type="entry name" value="PAP2"/>
    <property type="match status" value="1"/>
</dbReference>
<feature type="transmembrane region" description="Helical" evidence="1">
    <location>
        <begin position="131"/>
        <end position="149"/>
    </location>
</feature>
<keyword evidence="4" id="KW-1185">Reference proteome</keyword>
<feature type="transmembrane region" description="Helical" evidence="1">
    <location>
        <begin position="38"/>
        <end position="63"/>
    </location>
</feature>
<feature type="transmembrane region" description="Helical" evidence="1">
    <location>
        <begin position="75"/>
        <end position="94"/>
    </location>
</feature>
<dbReference type="Proteomes" id="UP001293718">
    <property type="component" value="Unassembled WGS sequence"/>
</dbReference>
<accession>A0ABU5IGB7</accession>
<dbReference type="Gene3D" id="1.20.144.10">
    <property type="entry name" value="Phosphatidic acid phosphatase type 2/haloperoxidase"/>
    <property type="match status" value="1"/>
</dbReference>
<proteinExistence type="predicted"/>
<name>A0ABU5IGB7_9BURK</name>
<keyword evidence="1" id="KW-0472">Membrane</keyword>
<keyword evidence="1" id="KW-1133">Transmembrane helix</keyword>
<dbReference type="InterPro" id="IPR036938">
    <property type="entry name" value="PAP2/HPO_sf"/>
</dbReference>
<feature type="transmembrane region" description="Helical" evidence="1">
    <location>
        <begin position="12"/>
        <end position="31"/>
    </location>
</feature>
<organism evidence="3 4">
    <name type="scientific">Azohydromonas lata</name>
    <dbReference type="NCBI Taxonomy" id="45677"/>
    <lineage>
        <taxon>Bacteria</taxon>
        <taxon>Pseudomonadati</taxon>
        <taxon>Pseudomonadota</taxon>
        <taxon>Betaproteobacteria</taxon>
        <taxon>Burkholderiales</taxon>
        <taxon>Sphaerotilaceae</taxon>
        <taxon>Azohydromonas</taxon>
    </lineage>
</organism>
<feature type="transmembrane region" description="Helical" evidence="1">
    <location>
        <begin position="106"/>
        <end position="125"/>
    </location>
</feature>
<dbReference type="EMBL" id="JAXOJX010000026">
    <property type="protein sequence ID" value="MDZ5458176.1"/>
    <property type="molecule type" value="Genomic_DNA"/>
</dbReference>
<comment type="caution">
    <text evidence="3">The sequence shown here is derived from an EMBL/GenBank/DDBJ whole genome shotgun (WGS) entry which is preliminary data.</text>
</comment>
<sequence length="235" mass="25460">MTEVSWNLLTRLGEAQILLPAMLATLLWLSLRSHTPRAALVWGGCTAVSALVTTANKVAFFGWEMGYAPLNFTGISGHSMFAAAVLPVLVRVLVADAGPRLQRAAVLGGTALAALIAVSRVQVLAHSPSEALLGFILGLGTALLALRGMHVPRVHASRLLVYGVLAWMTLTVSDAPPSQTHSMVMRLSVALSGRDEPYTRWQMLRDYRHELQREGRPLPGYFTGPLVMGRMRVVE</sequence>
<dbReference type="SUPFAM" id="SSF48317">
    <property type="entry name" value="Acid phosphatase/Vanadium-dependent haloperoxidase"/>
    <property type="match status" value="1"/>
</dbReference>
<keyword evidence="1" id="KW-0812">Transmembrane</keyword>
<evidence type="ECO:0000256" key="1">
    <source>
        <dbReference type="SAM" id="Phobius"/>
    </source>
</evidence>
<dbReference type="CDD" id="cd01610">
    <property type="entry name" value="PAP2_like"/>
    <property type="match status" value="1"/>
</dbReference>
<evidence type="ECO:0000259" key="2">
    <source>
        <dbReference type="Pfam" id="PF01569"/>
    </source>
</evidence>
<feature type="domain" description="Phosphatidic acid phosphatase type 2/haloperoxidase" evidence="2">
    <location>
        <begin position="75"/>
        <end position="149"/>
    </location>
</feature>
<evidence type="ECO:0000313" key="4">
    <source>
        <dbReference type="Proteomes" id="UP001293718"/>
    </source>
</evidence>